<dbReference type="RefSeq" id="WP_301573929.1">
    <property type="nucleotide sequence ID" value="NZ_JAPWIE010000008.1"/>
</dbReference>
<dbReference type="SUPFAM" id="SSF46689">
    <property type="entry name" value="Homeodomain-like"/>
    <property type="match status" value="1"/>
</dbReference>
<dbReference type="InterPro" id="IPR049484">
    <property type="entry name" value="Rv0078-like_C"/>
</dbReference>
<dbReference type="PANTHER" id="PTHR30055:SF234">
    <property type="entry name" value="HTH-TYPE TRANSCRIPTIONAL REGULATOR BETI"/>
    <property type="match status" value="1"/>
</dbReference>
<reference evidence="6" key="1">
    <citation type="submission" date="2022-12" db="EMBL/GenBank/DDBJ databases">
        <authorList>
            <person name="Krivoruchko A.V."/>
            <person name="Elkin A."/>
        </authorList>
    </citation>
    <scope>NUCLEOTIDE SEQUENCE</scope>
    <source>
        <strain evidence="6">IEGM 1388</strain>
    </source>
</reference>
<evidence type="ECO:0000256" key="3">
    <source>
        <dbReference type="ARBA" id="ARBA00023163"/>
    </source>
</evidence>
<dbReference type="Pfam" id="PF21351">
    <property type="entry name" value="TetR_C_41"/>
    <property type="match status" value="1"/>
</dbReference>
<dbReference type="PANTHER" id="PTHR30055">
    <property type="entry name" value="HTH-TYPE TRANSCRIPTIONAL REGULATOR RUTR"/>
    <property type="match status" value="1"/>
</dbReference>
<protein>
    <submittedName>
        <fullName evidence="6">Helix-turn-helix domain containing protein</fullName>
    </submittedName>
</protein>
<accession>A0ABT4N1X9</accession>
<gene>
    <name evidence="6" type="ORF">O4213_25040</name>
</gene>
<dbReference type="PROSITE" id="PS50977">
    <property type="entry name" value="HTH_TETR_2"/>
    <property type="match status" value="1"/>
</dbReference>
<evidence type="ECO:0000313" key="6">
    <source>
        <dbReference type="EMBL" id="MCZ4553274.1"/>
    </source>
</evidence>
<dbReference type="Proteomes" id="UP001067235">
    <property type="component" value="Unassembled WGS sequence"/>
</dbReference>
<organism evidence="6 7">
    <name type="scientific">Gordonia rubripertincta</name>
    <name type="common">Rhodococcus corallinus</name>
    <dbReference type="NCBI Taxonomy" id="36822"/>
    <lineage>
        <taxon>Bacteria</taxon>
        <taxon>Bacillati</taxon>
        <taxon>Actinomycetota</taxon>
        <taxon>Actinomycetes</taxon>
        <taxon>Mycobacteriales</taxon>
        <taxon>Gordoniaceae</taxon>
        <taxon>Gordonia</taxon>
    </lineage>
</organism>
<dbReference type="Gene3D" id="1.10.357.10">
    <property type="entry name" value="Tetracycline Repressor, domain 2"/>
    <property type="match status" value="1"/>
</dbReference>
<dbReference type="InterPro" id="IPR009057">
    <property type="entry name" value="Homeodomain-like_sf"/>
</dbReference>
<evidence type="ECO:0000313" key="7">
    <source>
        <dbReference type="Proteomes" id="UP001067235"/>
    </source>
</evidence>
<dbReference type="InterPro" id="IPR050109">
    <property type="entry name" value="HTH-type_TetR-like_transc_reg"/>
</dbReference>
<keyword evidence="1" id="KW-0805">Transcription regulation</keyword>
<dbReference type="SUPFAM" id="SSF48498">
    <property type="entry name" value="Tetracyclin repressor-like, C-terminal domain"/>
    <property type="match status" value="1"/>
</dbReference>
<keyword evidence="3" id="KW-0804">Transcription</keyword>
<comment type="caution">
    <text evidence="6">The sequence shown here is derived from an EMBL/GenBank/DDBJ whole genome shotgun (WGS) entry which is preliminary data.</text>
</comment>
<feature type="domain" description="HTH tetR-type" evidence="5">
    <location>
        <begin position="13"/>
        <end position="73"/>
    </location>
</feature>
<dbReference type="PRINTS" id="PR00455">
    <property type="entry name" value="HTHTETR"/>
</dbReference>
<keyword evidence="7" id="KW-1185">Reference proteome</keyword>
<keyword evidence="2 4" id="KW-0238">DNA-binding</keyword>
<evidence type="ECO:0000259" key="5">
    <source>
        <dbReference type="PROSITE" id="PS50977"/>
    </source>
</evidence>
<dbReference type="EMBL" id="JAPWIE010000008">
    <property type="protein sequence ID" value="MCZ4553274.1"/>
    <property type="molecule type" value="Genomic_DNA"/>
</dbReference>
<dbReference type="InterPro" id="IPR001647">
    <property type="entry name" value="HTH_TetR"/>
</dbReference>
<feature type="DNA-binding region" description="H-T-H motif" evidence="4">
    <location>
        <begin position="36"/>
        <end position="55"/>
    </location>
</feature>
<dbReference type="Pfam" id="PF00440">
    <property type="entry name" value="TetR_N"/>
    <property type="match status" value="1"/>
</dbReference>
<sequence>MEVNRRTQADRTAATRAALMKAARTLFADQGFSAVGTQAIAAAAGVTRGALYHQFADKAELFMAVFEGIEEELLAEIGSAMTEAAITDPIAALEVGAKRWLELCADPQVHRIVLIEAPAVLGWDQWREIGQRYALGMVEALIAQAVATGAVPEQPVRPLAHVMIGAIDEAALYVSRSDEPEKARAEMLDVIRRLIRAITIEL</sequence>
<evidence type="ECO:0000256" key="1">
    <source>
        <dbReference type="ARBA" id="ARBA00023015"/>
    </source>
</evidence>
<name>A0ABT4N1X9_GORRU</name>
<evidence type="ECO:0000256" key="4">
    <source>
        <dbReference type="PROSITE-ProRule" id="PRU00335"/>
    </source>
</evidence>
<evidence type="ECO:0000256" key="2">
    <source>
        <dbReference type="ARBA" id="ARBA00023125"/>
    </source>
</evidence>
<dbReference type="InterPro" id="IPR036271">
    <property type="entry name" value="Tet_transcr_reg_TetR-rel_C_sf"/>
</dbReference>
<proteinExistence type="predicted"/>